<sequence>MAAREMRPGRAYSCTRERPPRRCPGTACRTTLWSDDRTAGVAGEERGHAEIRHGQHDARLLAGQHGTSPVLLDGFAHGTAPLGHVGWPTHRNVVDRGRPYAPFPIGTTLFPEFAGNTPRASPLRAGPATFSEGGSPLGTLFFPAVRLRPDGPPALSAAPGRVPDVPDTPPDADEPPGRADDRRPAVMMGAHHAATGAAAWVAVTSTAPFALGWHPVSSVGVMTGAVVCAGAALLPDADHHNGTFAHSLPPVSEWVSDAVETISGGHRQGTHSFLGIAVFTALAWLVGLVTVETESFGTVYVGGGLLAVLLVALALKALKLTRRGKLMPWVTSLTVAALVALFSPEEWNWLPVAVGIGVTVHILGDVLTTNGAPLLWPVKIRSPRWVRKSLVVDDVWRPGGSFALPLLGDTGSVREWILATAVGLYATVGFVWSALDQMGYDTYGAYERVASAVQALATGAA</sequence>
<keyword evidence="2" id="KW-1133">Transmembrane helix</keyword>
<protein>
    <recommendedName>
        <fullName evidence="5">Metal-dependent hydrolase</fullName>
    </recommendedName>
</protein>
<proteinExistence type="predicted"/>
<evidence type="ECO:0000313" key="4">
    <source>
        <dbReference type="Proteomes" id="UP000196228"/>
    </source>
</evidence>
<organism evidence="3 4">
    <name type="scientific">Cellulosimicrobium cellulans</name>
    <name type="common">Arthrobacter luteus</name>
    <dbReference type="NCBI Taxonomy" id="1710"/>
    <lineage>
        <taxon>Bacteria</taxon>
        <taxon>Bacillati</taxon>
        <taxon>Actinomycetota</taxon>
        <taxon>Actinomycetes</taxon>
        <taxon>Micrococcales</taxon>
        <taxon>Promicromonosporaceae</taxon>
        <taxon>Cellulosimicrobium</taxon>
    </lineage>
</organism>
<name>A0A1Y0I0K1_CELCE</name>
<reference evidence="3 4" key="1">
    <citation type="submission" date="2017-05" db="EMBL/GenBank/DDBJ databases">
        <authorList>
            <person name="Song R."/>
            <person name="Chenine A.L."/>
            <person name="Ruprecht R.M."/>
        </authorList>
    </citation>
    <scope>NUCLEOTIDE SEQUENCE [LARGE SCALE GENOMIC DNA]</scope>
    <source>
        <strain evidence="3 4">PSBB019</strain>
    </source>
</reference>
<dbReference type="Pfam" id="PF04307">
    <property type="entry name" value="YdjM"/>
    <property type="match status" value="2"/>
</dbReference>
<feature type="region of interest" description="Disordered" evidence="1">
    <location>
        <begin position="152"/>
        <end position="183"/>
    </location>
</feature>
<evidence type="ECO:0000313" key="3">
    <source>
        <dbReference type="EMBL" id="ARU53336.1"/>
    </source>
</evidence>
<feature type="transmembrane region" description="Helical" evidence="2">
    <location>
        <begin position="273"/>
        <end position="291"/>
    </location>
</feature>
<dbReference type="EMBL" id="CP021383">
    <property type="protein sequence ID" value="ARU53336.1"/>
    <property type="molecule type" value="Genomic_DNA"/>
</dbReference>
<keyword evidence="2" id="KW-0472">Membrane</keyword>
<feature type="region of interest" description="Disordered" evidence="1">
    <location>
        <begin position="1"/>
        <end position="23"/>
    </location>
</feature>
<evidence type="ECO:0000256" key="1">
    <source>
        <dbReference type="SAM" id="MobiDB-lite"/>
    </source>
</evidence>
<evidence type="ECO:0000256" key="2">
    <source>
        <dbReference type="SAM" id="Phobius"/>
    </source>
</evidence>
<feature type="transmembrane region" description="Helical" evidence="2">
    <location>
        <begin position="297"/>
        <end position="314"/>
    </location>
</feature>
<dbReference type="AlphaFoldDB" id="A0A1Y0I0K1"/>
<evidence type="ECO:0008006" key="5">
    <source>
        <dbReference type="Google" id="ProtNLM"/>
    </source>
</evidence>
<dbReference type="Proteomes" id="UP000196228">
    <property type="component" value="Chromosome"/>
</dbReference>
<dbReference type="KEGG" id="cceu:CBR64_19780"/>
<dbReference type="InterPro" id="IPR007404">
    <property type="entry name" value="YdjM-like"/>
</dbReference>
<feature type="transmembrane region" description="Helical" evidence="2">
    <location>
        <begin position="416"/>
        <end position="435"/>
    </location>
</feature>
<gene>
    <name evidence="3" type="ORF">CBR64_19780</name>
</gene>
<accession>A0A1Y0I0K1</accession>
<keyword evidence="2" id="KW-0812">Transmembrane</keyword>